<evidence type="ECO:0000313" key="3">
    <source>
        <dbReference type="Proteomes" id="UP000034292"/>
    </source>
</evidence>
<proteinExistence type="predicted"/>
<dbReference type="Pfam" id="PF02482">
    <property type="entry name" value="Ribosomal_S30AE"/>
    <property type="match status" value="1"/>
</dbReference>
<gene>
    <name evidence="2" type="ORF">UU23_C0007G0007</name>
</gene>
<protein>
    <submittedName>
        <fullName evidence="2">Ribosome hibernation protein YhbH</fullName>
    </submittedName>
</protein>
<name>A0A0G0TLP6_9BACT</name>
<dbReference type="SUPFAM" id="SSF69754">
    <property type="entry name" value="Ribosome binding protein Y (YfiA homologue)"/>
    <property type="match status" value="1"/>
</dbReference>
<organism evidence="2 3">
    <name type="scientific">Candidatus Curtissbacteria bacterium GW2011_GWA1_40_9</name>
    <dbReference type="NCBI Taxonomy" id="1618408"/>
    <lineage>
        <taxon>Bacteria</taxon>
        <taxon>Candidatus Curtissiibacteriota</taxon>
    </lineage>
</organism>
<dbReference type="EMBL" id="LBZV01000007">
    <property type="protein sequence ID" value="KKR77929.1"/>
    <property type="molecule type" value="Genomic_DNA"/>
</dbReference>
<feature type="compositionally biased region" description="Basic residues" evidence="1">
    <location>
        <begin position="100"/>
        <end position="113"/>
    </location>
</feature>
<dbReference type="STRING" id="1618408.UU23_C0007G0007"/>
<dbReference type="Gene3D" id="3.30.160.100">
    <property type="entry name" value="Ribosome hibernation promotion factor-like"/>
    <property type="match status" value="1"/>
</dbReference>
<dbReference type="Proteomes" id="UP000034292">
    <property type="component" value="Unassembled WGS sequence"/>
</dbReference>
<dbReference type="InterPro" id="IPR003489">
    <property type="entry name" value="RHF/RaiA"/>
</dbReference>
<dbReference type="InterPro" id="IPR036567">
    <property type="entry name" value="RHF-like"/>
</dbReference>
<reference evidence="2 3" key="1">
    <citation type="journal article" date="2015" name="Nature">
        <title>rRNA introns, odd ribosomes, and small enigmatic genomes across a large radiation of phyla.</title>
        <authorList>
            <person name="Brown C.T."/>
            <person name="Hug L.A."/>
            <person name="Thomas B.C."/>
            <person name="Sharon I."/>
            <person name="Castelle C.J."/>
            <person name="Singh A."/>
            <person name="Wilkins M.J."/>
            <person name="Williams K.H."/>
            <person name="Banfield J.F."/>
        </authorList>
    </citation>
    <scope>NUCLEOTIDE SEQUENCE [LARGE SCALE GENOMIC DNA]</scope>
</reference>
<feature type="region of interest" description="Disordered" evidence="1">
    <location>
        <begin position="97"/>
        <end position="119"/>
    </location>
</feature>
<accession>A0A0G0TLP6</accession>
<dbReference type="AlphaFoldDB" id="A0A0G0TLP6"/>
<evidence type="ECO:0000313" key="2">
    <source>
        <dbReference type="EMBL" id="KKR77929.1"/>
    </source>
</evidence>
<comment type="caution">
    <text evidence="2">The sequence shown here is derived from an EMBL/GenBank/DDBJ whole genome shotgun (WGS) entry which is preliminary data.</text>
</comment>
<sequence length="119" mass="13739">MKLTVTTKRLINSKKAKDYAKEKISKLSKYNPKIEKIAVWLIGEKSHRVKSTDFICEIKASVPGRDLEIKGTDQTIEAAIDKVEDRAKRLLVKNKERHLSKQHKQGIKTKIKRKLETKT</sequence>
<evidence type="ECO:0000256" key="1">
    <source>
        <dbReference type="SAM" id="MobiDB-lite"/>
    </source>
</evidence>